<dbReference type="eggNOG" id="ENOG502QVDM">
    <property type="taxonomic scope" value="Eukaryota"/>
</dbReference>
<dbReference type="Proteomes" id="UP000000599">
    <property type="component" value="Chromosome B"/>
</dbReference>
<dbReference type="OMA" id="IEWEDIR"/>
<reference evidence="2 3" key="1">
    <citation type="journal article" date="2004" name="Nature">
        <title>Genome evolution in yeasts.</title>
        <authorList>
            <consortium name="Genolevures"/>
            <person name="Dujon B."/>
            <person name="Sherman D."/>
            <person name="Fischer G."/>
            <person name="Durrens P."/>
            <person name="Casaregola S."/>
            <person name="Lafontaine I."/>
            <person name="de Montigny J."/>
            <person name="Marck C."/>
            <person name="Neuveglise C."/>
            <person name="Talla E."/>
            <person name="Goffard N."/>
            <person name="Frangeul L."/>
            <person name="Aigle M."/>
            <person name="Anthouard V."/>
            <person name="Babour A."/>
            <person name="Barbe V."/>
            <person name="Barnay S."/>
            <person name="Blanchin S."/>
            <person name="Beckerich J.M."/>
            <person name="Beyne E."/>
            <person name="Bleykasten C."/>
            <person name="Boisrame A."/>
            <person name="Boyer J."/>
            <person name="Cattolico L."/>
            <person name="Confanioleri F."/>
            <person name="de Daruvar A."/>
            <person name="Despons L."/>
            <person name="Fabre E."/>
            <person name="Fairhead C."/>
            <person name="Ferry-Dumazet H."/>
            <person name="Groppi A."/>
            <person name="Hantraye F."/>
            <person name="Hennequin C."/>
            <person name="Jauniaux N."/>
            <person name="Joyet P."/>
            <person name="Kachouri R."/>
            <person name="Kerrest A."/>
            <person name="Koszul R."/>
            <person name="Lemaire M."/>
            <person name="Lesur I."/>
            <person name="Ma L."/>
            <person name="Muller H."/>
            <person name="Nicaud J.M."/>
            <person name="Nikolski M."/>
            <person name="Oztas S."/>
            <person name="Ozier-Kalogeropoulos O."/>
            <person name="Pellenz S."/>
            <person name="Potier S."/>
            <person name="Richard G.F."/>
            <person name="Straub M.L."/>
            <person name="Suleau A."/>
            <person name="Swennene D."/>
            <person name="Tekaia F."/>
            <person name="Wesolowski-Louvel M."/>
            <person name="Westhof E."/>
            <person name="Wirth B."/>
            <person name="Zeniou-Meyer M."/>
            <person name="Zivanovic I."/>
            <person name="Bolotin-Fukuhara M."/>
            <person name="Thierry A."/>
            <person name="Bouchier C."/>
            <person name="Caudron B."/>
            <person name="Scarpelli C."/>
            <person name="Gaillardin C."/>
            <person name="Weissenbach J."/>
            <person name="Wincker P."/>
            <person name="Souciet J.L."/>
        </authorList>
    </citation>
    <scope>NUCLEOTIDE SEQUENCE [LARGE SCALE GENOMIC DNA]</scope>
    <source>
        <strain evidence="3">ATCC 36239 / CBS 767 / BCRC 21394 / JCM 1990 / NBRC 0083 / IGC 2968</strain>
    </source>
</reference>
<dbReference type="RefSeq" id="XP_002770082.1">
    <property type="nucleotide sequence ID" value="XM_002770036.1"/>
</dbReference>
<feature type="compositionally biased region" description="Acidic residues" evidence="1">
    <location>
        <begin position="424"/>
        <end position="434"/>
    </location>
</feature>
<proteinExistence type="predicted"/>
<dbReference type="FunCoup" id="B5RT48">
    <property type="interactions" value="207"/>
</dbReference>
<dbReference type="GO" id="GO:0031011">
    <property type="term" value="C:Ino80 complex"/>
    <property type="evidence" value="ECO:0007669"/>
    <property type="project" value="InterPro"/>
</dbReference>
<evidence type="ECO:0000313" key="3">
    <source>
        <dbReference type="Proteomes" id="UP000000599"/>
    </source>
</evidence>
<keyword evidence="3" id="KW-1185">Reference proteome</keyword>
<dbReference type="EMBL" id="CR382134">
    <property type="protein sequence ID" value="CAR65452.1"/>
    <property type="molecule type" value="Genomic_DNA"/>
</dbReference>
<dbReference type="VEuPathDB" id="FungiDB:DEHA2B05170g"/>
<name>B5RT48_DEBHA</name>
<feature type="compositionally biased region" description="Basic and acidic residues" evidence="1">
    <location>
        <begin position="74"/>
        <end position="83"/>
    </location>
</feature>
<organism evidence="2 3">
    <name type="scientific">Debaryomyces hansenii (strain ATCC 36239 / CBS 767 / BCRC 21394 / JCM 1990 / NBRC 0083 / IGC 2968)</name>
    <name type="common">Yeast</name>
    <name type="synonym">Torulaspora hansenii</name>
    <dbReference type="NCBI Taxonomy" id="284592"/>
    <lineage>
        <taxon>Eukaryota</taxon>
        <taxon>Fungi</taxon>
        <taxon>Dikarya</taxon>
        <taxon>Ascomycota</taxon>
        <taxon>Saccharomycotina</taxon>
        <taxon>Pichiomycetes</taxon>
        <taxon>Debaryomycetaceae</taxon>
        <taxon>Debaryomyces</taxon>
    </lineage>
</organism>
<dbReference type="InterPro" id="IPR038014">
    <property type="entry name" value="Ies1"/>
</dbReference>
<dbReference type="GeneID" id="8998185"/>
<feature type="compositionally biased region" description="Polar residues" evidence="1">
    <location>
        <begin position="471"/>
        <end position="493"/>
    </location>
</feature>
<dbReference type="STRING" id="284592.B5RT48"/>
<feature type="compositionally biased region" description="Polar residues" evidence="1">
    <location>
        <begin position="435"/>
        <end position="445"/>
    </location>
</feature>
<dbReference type="PANTHER" id="PTHR37287">
    <property type="entry name" value="INO EIGHTY SUBUNIT 1"/>
    <property type="match status" value="1"/>
</dbReference>
<dbReference type="AlphaFoldDB" id="B5RT48"/>
<accession>B5RT48</accession>
<sequence length="741" mass="84027">MNYDPIHDTFVSQSTKETSVTNPENENDTNSKGASVNEVVESPTRKAFSIENLMGPGSTPSSIVNTEEGETETDAEHDNDHDFTAANSSEVEGDFLPKEKGEKKSGKAKKTSASSASKGFRHLKKSDGEPFWRRDIQYDFLQELFDDETKAFTNYFPFCDIPSANNEPRITFSELYIRTLAESGKCSKILKERLLKDVEMGKSVGKVCLLVNAGRMNTTVNFVPEMRSTLRTYHSIPSLQADPVYGGSKPLQDTPRLKSILKAVTDVHEELKSLDDILENPPADKPNTNLVQLLFFLSNNVKAIKFHHDNSNEYNDSNNFMEFFLNSHIQPKNRARRFLWLVYTYLETSFTENELELNPFNPKEIPPIELIPDNEVDEFDKDTDFEIEYSEKMYKTRLRYLADEEHNNNPKRGNKSKKEKEVIDTEDNTFDESIDTSLEQATSPSGKRPLPVDDAKARKRKGKRNPAMHNTVISSPLTKNVITSSAEVSNSNDPESEQIVETKDEANNNSGNGNLSSNTEGNGSTGTFEEVPLPNYEHLSFPIEGLSSIVDLYAGSKDIPLTPESTVSITTHNNIITKSKPVIRQVRNSSKATGVEFSKKTDVLTDWLYKFFQYKKSSSNGLLGMEWESIRYDLVHGSEEFIYRELGRYVNSQQDSHEMVNNANGSNNAADANGDELGFDYLQIHDFNHFNEKNSFLVDLISYCQKYFIEQETQNLKDNTQIKKLIKFDLLKEEVNYAYDI</sequence>
<feature type="compositionally biased region" description="Polar residues" evidence="1">
    <location>
        <begin position="10"/>
        <end position="34"/>
    </location>
</feature>
<feature type="compositionally biased region" description="Low complexity" evidence="1">
    <location>
        <begin position="507"/>
        <end position="527"/>
    </location>
</feature>
<dbReference type="HOGENOM" id="CLU_016135_0_0_1"/>
<dbReference type="PANTHER" id="PTHR37287:SF1">
    <property type="entry name" value="INO EIGHTY SUBUNIT 1"/>
    <property type="match status" value="1"/>
</dbReference>
<protein>
    <submittedName>
        <fullName evidence="2">DEHA2B05170p</fullName>
    </submittedName>
</protein>
<evidence type="ECO:0000256" key="1">
    <source>
        <dbReference type="SAM" id="MobiDB-lite"/>
    </source>
</evidence>
<dbReference type="InParanoid" id="B5RT48"/>
<feature type="region of interest" description="Disordered" evidence="1">
    <location>
        <begin position="405"/>
        <end position="531"/>
    </location>
</feature>
<dbReference type="KEGG" id="dha:DEHA2B05170g"/>
<feature type="compositionally biased region" description="Basic residues" evidence="1">
    <location>
        <begin position="457"/>
        <end position="466"/>
    </location>
</feature>
<feature type="region of interest" description="Disordered" evidence="1">
    <location>
        <begin position="1"/>
        <end position="122"/>
    </location>
</feature>
<feature type="compositionally biased region" description="Basic and acidic residues" evidence="1">
    <location>
        <begin position="95"/>
        <end position="105"/>
    </location>
</feature>
<dbReference type="OrthoDB" id="5413003at2759"/>
<gene>
    <name evidence="2" type="ordered locus">DEHA2B05170g</name>
</gene>
<evidence type="ECO:0000313" key="2">
    <source>
        <dbReference type="EMBL" id="CAR65452.1"/>
    </source>
</evidence>